<sequence>MRGIAALRPLWDALMLLLFALLVVDVLGAVLPGVGGLGLPGGFAAVLYFAVPFAVLTLVVGAAPTTPEREPVVLAPPVRGRWVSMNGPGQQLPSHGTRTRGQYAAIDLCSPSGPATPPIVRFALRSSRPEEYPCFGESIHAMAAGTVVRVRDAQRDHRARNTWQGLALMMTFEALVREAAGTGRVLGNHVVVDHGDGTFAAYAHLQRGSAAVAVGDRVETGEVLAAVGNTGNTSMPHLHVQLMDRASVDAAAGIVMRWSDLGLTGELDPALEAFAKDPARSAVKGMPRNGEVFTSADPSSNA</sequence>
<keyword evidence="1" id="KW-0812">Transmembrane</keyword>
<accession>A0ABP4VYD6</accession>
<dbReference type="Gene3D" id="2.70.70.10">
    <property type="entry name" value="Glucose Permease (Domain IIA)"/>
    <property type="match status" value="1"/>
</dbReference>
<comment type="caution">
    <text evidence="3">The sequence shown here is derived from an EMBL/GenBank/DDBJ whole genome shotgun (WGS) entry which is preliminary data.</text>
</comment>
<feature type="transmembrane region" description="Helical" evidence="1">
    <location>
        <begin position="38"/>
        <end position="60"/>
    </location>
</feature>
<evidence type="ECO:0000313" key="4">
    <source>
        <dbReference type="Proteomes" id="UP001501057"/>
    </source>
</evidence>
<dbReference type="CDD" id="cd12797">
    <property type="entry name" value="M23_peptidase"/>
    <property type="match status" value="1"/>
</dbReference>
<dbReference type="PANTHER" id="PTHR21666:SF270">
    <property type="entry name" value="MUREIN HYDROLASE ACTIVATOR ENVC"/>
    <property type="match status" value="1"/>
</dbReference>
<dbReference type="InterPro" id="IPR016047">
    <property type="entry name" value="M23ase_b-sheet_dom"/>
</dbReference>
<proteinExistence type="predicted"/>
<evidence type="ECO:0000313" key="3">
    <source>
        <dbReference type="EMBL" id="GAA1741715.1"/>
    </source>
</evidence>
<dbReference type="Proteomes" id="UP001501057">
    <property type="component" value="Unassembled WGS sequence"/>
</dbReference>
<organism evidence="3 4">
    <name type="scientific">Aeromicrobium alkaliterrae</name>
    <dbReference type="NCBI Taxonomy" id="302168"/>
    <lineage>
        <taxon>Bacteria</taxon>
        <taxon>Bacillati</taxon>
        <taxon>Actinomycetota</taxon>
        <taxon>Actinomycetes</taxon>
        <taxon>Propionibacteriales</taxon>
        <taxon>Nocardioidaceae</taxon>
        <taxon>Aeromicrobium</taxon>
    </lineage>
</organism>
<gene>
    <name evidence="3" type="ORF">GCM10009710_22350</name>
</gene>
<name>A0ABP4VYD6_9ACTN</name>
<dbReference type="EMBL" id="BAAAME010000004">
    <property type="protein sequence ID" value="GAA1741715.1"/>
    <property type="molecule type" value="Genomic_DNA"/>
</dbReference>
<dbReference type="InterPro" id="IPR050570">
    <property type="entry name" value="Cell_wall_metabolism_enzyme"/>
</dbReference>
<evidence type="ECO:0000256" key="1">
    <source>
        <dbReference type="SAM" id="Phobius"/>
    </source>
</evidence>
<keyword evidence="4" id="KW-1185">Reference proteome</keyword>
<reference evidence="4" key="1">
    <citation type="journal article" date="2019" name="Int. J. Syst. Evol. Microbiol.">
        <title>The Global Catalogue of Microorganisms (GCM) 10K type strain sequencing project: providing services to taxonomists for standard genome sequencing and annotation.</title>
        <authorList>
            <consortium name="The Broad Institute Genomics Platform"/>
            <consortium name="The Broad Institute Genome Sequencing Center for Infectious Disease"/>
            <person name="Wu L."/>
            <person name="Ma J."/>
        </authorList>
    </citation>
    <scope>NUCLEOTIDE SEQUENCE [LARGE SCALE GENOMIC DNA]</scope>
    <source>
        <strain evidence="4">JCM 13518</strain>
    </source>
</reference>
<evidence type="ECO:0000259" key="2">
    <source>
        <dbReference type="Pfam" id="PF01551"/>
    </source>
</evidence>
<keyword evidence="1" id="KW-1133">Transmembrane helix</keyword>
<feature type="domain" description="M23ase beta-sheet core" evidence="2">
    <location>
        <begin position="175"/>
        <end position="244"/>
    </location>
</feature>
<dbReference type="PANTHER" id="PTHR21666">
    <property type="entry name" value="PEPTIDASE-RELATED"/>
    <property type="match status" value="1"/>
</dbReference>
<protein>
    <submittedName>
        <fullName evidence="3">M23 family metallopeptidase</fullName>
    </submittedName>
</protein>
<dbReference type="Pfam" id="PF01551">
    <property type="entry name" value="Peptidase_M23"/>
    <property type="match status" value="1"/>
</dbReference>
<dbReference type="InterPro" id="IPR011055">
    <property type="entry name" value="Dup_hybrid_motif"/>
</dbReference>
<dbReference type="SUPFAM" id="SSF51261">
    <property type="entry name" value="Duplicated hybrid motif"/>
    <property type="match status" value="1"/>
</dbReference>
<keyword evidence="1" id="KW-0472">Membrane</keyword>